<reference evidence="2" key="1">
    <citation type="submission" date="2015-08" db="EMBL/GenBank/DDBJ databases">
        <title>Vibrio galatheae sp. nov., a novel member of the Vibrionaceae family isolated from the Solomon Islands.</title>
        <authorList>
            <person name="Giubergia S."/>
            <person name="Machado H."/>
            <person name="Mateiu R.V."/>
            <person name="Gram L."/>
        </authorList>
    </citation>
    <scope>NUCLEOTIDE SEQUENCE [LARGE SCALE GENOMIC DNA]</scope>
    <source>
        <strain evidence="2">DSM 19134</strain>
    </source>
</reference>
<name>A0A0M0HVR3_9VIBR</name>
<keyword evidence="2" id="KW-1185">Reference proteome</keyword>
<dbReference type="RefSeq" id="WP_211263072.1">
    <property type="nucleotide sequence ID" value="NZ_LHPI01000031.1"/>
</dbReference>
<organism evidence="1 2">
    <name type="scientific">Vibrio hepatarius</name>
    <dbReference type="NCBI Taxonomy" id="171383"/>
    <lineage>
        <taxon>Bacteria</taxon>
        <taxon>Pseudomonadati</taxon>
        <taxon>Pseudomonadota</taxon>
        <taxon>Gammaproteobacteria</taxon>
        <taxon>Vibrionales</taxon>
        <taxon>Vibrionaceae</taxon>
        <taxon>Vibrio</taxon>
        <taxon>Vibrio oreintalis group</taxon>
    </lineage>
</organism>
<evidence type="ECO:0000313" key="1">
    <source>
        <dbReference type="EMBL" id="KOO05723.1"/>
    </source>
</evidence>
<sequence length="65" mass="7164">NAEVFSFLSGYFGLRPTSPAKGLPVDRNPELGVPAVSHLFRQSPKLRVPAEILGLFRMRNVNADL</sequence>
<comment type="caution">
    <text evidence="1">The sequence shown here is derived from an EMBL/GenBank/DDBJ whole genome shotgun (WGS) entry which is preliminary data.</text>
</comment>
<accession>A0A0M0HVR3</accession>
<dbReference type="AlphaFoldDB" id="A0A0M0HVR3"/>
<proteinExistence type="predicted"/>
<gene>
    <name evidence="1" type="ORF">AKJ31_20545</name>
</gene>
<dbReference type="EMBL" id="LHPI01000031">
    <property type="protein sequence ID" value="KOO05723.1"/>
    <property type="molecule type" value="Genomic_DNA"/>
</dbReference>
<dbReference type="Proteomes" id="UP000037530">
    <property type="component" value="Unassembled WGS sequence"/>
</dbReference>
<feature type="non-terminal residue" evidence="1">
    <location>
        <position position="1"/>
    </location>
</feature>
<dbReference type="PATRIC" id="fig|171383.3.peg.4198"/>
<protein>
    <submittedName>
        <fullName evidence="1">Uncharacterized protein</fullName>
    </submittedName>
</protein>
<evidence type="ECO:0000313" key="2">
    <source>
        <dbReference type="Proteomes" id="UP000037530"/>
    </source>
</evidence>